<evidence type="ECO:0000313" key="5">
    <source>
        <dbReference type="Proteomes" id="UP000216961"/>
    </source>
</evidence>
<dbReference type="AlphaFoldDB" id="A0AA91YZT8"/>
<dbReference type="Proteomes" id="UP000216961">
    <property type="component" value="Unassembled WGS sequence"/>
</dbReference>
<dbReference type="GO" id="GO:0003677">
    <property type="term" value="F:DNA binding"/>
    <property type="evidence" value="ECO:0007669"/>
    <property type="project" value="UniProtKB-KW"/>
</dbReference>
<organism evidence="4 5">
    <name type="scientific">Niallia circulans</name>
    <name type="common">Bacillus circulans</name>
    <dbReference type="NCBI Taxonomy" id="1397"/>
    <lineage>
        <taxon>Bacteria</taxon>
        <taxon>Bacillati</taxon>
        <taxon>Bacillota</taxon>
        <taxon>Bacilli</taxon>
        <taxon>Bacillales</taxon>
        <taxon>Bacillaceae</taxon>
        <taxon>Niallia</taxon>
    </lineage>
</organism>
<accession>A0AA91YZT8</accession>
<dbReference type="InterPro" id="IPR047057">
    <property type="entry name" value="MerR_fam"/>
</dbReference>
<dbReference type="SUPFAM" id="SSF55136">
    <property type="entry name" value="Probable bacterial effector-binding domain"/>
    <property type="match status" value="1"/>
</dbReference>
<proteinExistence type="predicted"/>
<sequence>MELIKMEEKLYSIGEVAKVANITIKALRHYDKIGLFKPAYVDPQTNYRYYRDTQLYRLDIIKLLISIGTPLGQIKEIQETDNLDFVAFLEKQEELLSEKIASLLETQQSIRELREELQRQEYPFGEIVLMEKEEQAIIQTSVKNIGPQNILNPSYSNLKKATKEEFRNNGYGSIIPFKQYEKVEEITYSYLYTPVPLRKQLSSLSNEAERAVIPKGTYVCIKLKSSIFTEYFQTLQKLLHYVQEQNLTVTSDIYETFSVGLYHKKEEYISEFSVRVAEDESRENGRG</sequence>
<dbReference type="EMBL" id="NPBQ01000114">
    <property type="protein sequence ID" value="PAD81651.1"/>
    <property type="molecule type" value="Genomic_DNA"/>
</dbReference>
<dbReference type="CDD" id="cd01107">
    <property type="entry name" value="HTH_BmrR"/>
    <property type="match status" value="1"/>
</dbReference>
<evidence type="ECO:0000313" key="4">
    <source>
        <dbReference type="EMBL" id="PAD81651.1"/>
    </source>
</evidence>
<dbReference type="PANTHER" id="PTHR30204:SF96">
    <property type="entry name" value="CHROMOSOME-ANCHORING PROTEIN RACA"/>
    <property type="match status" value="1"/>
</dbReference>
<reference evidence="4 5" key="1">
    <citation type="submission" date="2017-07" db="EMBL/GenBank/DDBJ databases">
        <title>Isolation and whole genome analysis of endospore-forming bacteria from heroin.</title>
        <authorList>
            <person name="Kalinowski J."/>
            <person name="Ahrens B."/>
            <person name="Al-Dilaimi A."/>
            <person name="Winkler A."/>
            <person name="Wibberg D."/>
            <person name="Schleenbecker U."/>
            <person name="Ruckert C."/>
            <person name="Wolfel R."/>
            <person name="Grass G."/>
        </authorList>
    </citation>
    <scope>NUCLEOTIDE SEQUENCE [LARGE SCALE GENOMIC DNA]</scope>
    <source>
        <strain evidence="4 5">7521-2</strain>
    </source>
</reference>
<dbReference type="InterPro" id="IPR009061">
    <property type="entry name" value="DNA-bd_dom_put_sf"/>
</dbReference>
<dbReference type="PROSITE" id="PS00552">
    <property type="entry name" value="HTH_MERR_1"/>
    <property type="match status" value="1"/>
</dbReference>
<dbReference type="PANTHER" id="PTHR30204">
    <property type="entry name" value="REDOX-CYCLING DRUG-SENSING TRANSCRIPTIONAL ACTIVATOR SOXR"/>
    <property type="match status" value="1"/>
</dbReference>
<dbReference type="SUPFAM" id="SSF46955">
    <property type="entry name" value="Putative DNA-binding domain"/>
    <property type="match status" value="1"/>
</dbReference>
<protein>
    <recommendedName>
        <fullName evidence="3">HTH merR-type domain-containing protein</fullName>
    </recommendedName>
</protein>
<gene>
    <name evidence="4" type="ORF">CHH57_18565</name>
</gene>
<dbReference type="SMART" id="SM00422">
    <property type="entry name" value="HTH_MERR"/>
    <property type="match status" value="1"/>
</dbReference>
<keyword evidence="2" id="KW-0175">Coiled coil</keyword>
<dbReference type="Gene3D" id="1.10.1660.10">
    <property type="match status" value="1"/>
</dbReference>
<dbReference type="GO" id="GO:0003700">
    <property type="term" value="F:DNA-binding transcription factor activity"/>
    <property type="evidence" value="ECO:0007669"/>
    <property type="project" value="InterPro"/>
</dbReference>
<feature type="coiled-coil region" evidence="2">
    <location>
        <begin position="86"/>
        <end position="120"/>
    </location>
</feature>
<evidence type="ECO:0000256" key="2">
    <source>
        <dbReference type="SAM" id="Coils"/>
    </source>
</evidence>
<dbReference type="Pfam" id="PF13411">
    <property type="entry name" value="MerR_1"/>
    <property type="match status" value="1"/>
</dbReference>
<evidence type="ECO:0000256" key="1">
    <source>
        <dbReference type="ARBA" id="ARBA00023125"/>
    </source>
</evidence>
<keyword evidence="1" id="KW-0238">DNA-binding</keyword>
<dbReference type="InterPro" id="IPR011256">
    <property type="entry name" value="Reg_factor_effector_dom_sf"/>
</dbReference>
<name>A0AA91YZT8_NIACI</name>
<dbReference type="PROSITE" id="PS50937">
    <property type="entry name" value="HTH_MERR_2"/>
    <property type="match status" value="1"/>
</dbReference>
<evidence type="ECO:0000259" key="3">
    <source>
        <dbReference type="PROSITE" id="PS50937"/>
    </source>
</evidence>
<comment type="caution">
    <text evidence="4">The sequence shown here is derived from an EMBL/GenBank/DDBJ whole genome shotgun (WGS) entry which is preliminary data.</text>
</comment>
<dbReference type="InterPro" id="IPR000551">
    <property type="entry name" value="MerR-type_HTH_dom"/>
</dbReference>
<dbReference type="Gene3D" id="3.20.80.10">
    <property type="entry name" value="Regulatory factor, effector binding domain"/>
    <property type="match status" value="1"/>
</dbReference>
<feature type="domain" description="HTH merR-type" evidence="3">
    <location>
        <begin position="10"/>
        <end position="80"/>
    </location>
</feature>